<sequence length="267" mass="28802">MPALVVSEDGLDWPRFLAQFHAARPGVIEAVLSRSLAGDHTPYRWLARAVSDAGTVLDVACGSGPMSRELLSRPPSASKVRTVIGVDLSADELRLAAERGPGPWVRGDALRLPFRDGSVDAVTSSMGLLVIRPLNRVLTEIARVLKPGGVLAAIAPALRPLSPSEMRVPARINARLRGSPRFPGSVELAGFTKSLQGAGMRRVEDARERYHYTVASREDAELLLSALYLPSTKPARVASAVDFLAHRLAKRGPFPITIPMRRVVAIK</sequence>
<dbReference type="Pfam" id="PF08241">
    <property type="entry name" value="Methyltransf_11"/>
    <property type="match status" value="1"/>
</dbReference>
<gene>
    <name evidence="2" type="ORF">BKA15_004894</name>
</gene>
<dbReference type="GO" id="GO:0032259">
    <property type="term" value="P:methylation"/>
    <property type="evidence" value="ECO:0007669"/>
    <property type="project" value="UniProtKB-KW"/>
</dbReference>
<keyword evidence="2" id="KW-0489">Methyltransferase</keyword>
<dbReference type="Proteomes" id="UP000569914">
    <property type="component" value="Unassembled WGS sequence"/>
</dbReference>
<comment type="caution">
    <text evidence="2">The sequence shown here is derived from an EMBL/GenBank/DDBJ whole genome shotgun (WGS) entry which is preliminary data.</text>
</comment>
<evidence type="ECO:0000259" key="1">
    <source>
        <dbReference type="Pfam" id="PF08241"/>
    </source>
</evidence>
<dbReference type="GO" id="GO:0008757">
    <property type="term" value="F:S-adenosylmethionine-dependent methyltransferase activity"/>
    <property type="evidence" value="ECO:0007669"/>
    <property type="project" value="InterPro"/>
</dbReference>
<feature type="domain" description="Methyltransferase type 11" evidence="1">
    <location>
        <begin position="57"/>
        <end position="152"/>
    </location>
</feature>
<evidence type="ECO:0000313" key="3">
    <source>
        <dbReference type="Proteomes" id="UP000569914"/>
    </source>
</evidence>
<dbReference type="SUPFAM" id="SSF53335">
    <property type="entry name" value="S-adenosyl-L-methionine-dependent methyltransferases"/>
    <property type="match status" value="1"/>
</dbReference>
<dbReference type="RefSeq" id="WP_218872329.1">
    <property type="nucleotide sequence ID" value="NZ_JACCBU010000001.1"/>
</dbReference>
<name>A0A7Y9IB26_9ACTN</name>
<dbReference type="InterPro" id="IPR029063">
    <property type="entry name" value="SAM-dependent_MTases_sf"/>
</dbReference>
<dbReference type="EMBL" id="JACCBU010000001">
    <property type="protein sequence ID" value="NYE73565.1"/>
    <property type="molecule type" value="Genomic_DNA"/>
</dbReference>
<proteinExistence type="predicted"/>
<dbReference type="AlphaFoldDB" id="A0A7Y9IB26"/>
<dbReference type="Gene3D" id="3.40.50.150">
    <property type="entry name" value="Vaccinia Virus protein VP39"/>
    <property type="match status" value="1"/>
</dbReference>
<accession>A0A7Y9IB26</accession>
<dbReference type="PANTHER" id="PTHR43591:SF24">
    <property type="entry name" value="2-METHOXY-6-POLYPRENYL-1,4-BENZOQUINOL METHYLASE, MITOCHONDRIAL"/>
    <property type="match status" value="1"/>
</dbReference>
<dbReference type="InterPro" id="IPR013216">
    <property type="entry name" value="Methyltransf_11"/>
</dbReference>
<evidence type="ECO:0000313" key="2">
    <source>
        <dbReference type="EMBL" id="NYE73565.1"/>
    </source>
</evidence>
<organism evidence="2 3">
    <name type="scientific">Microlunatus parietis</name>
    <dbReference type="NCBI Taxonomy" id="682979"/>
    <lineage>
        <taxon>Bacteria</taxon>
        <taxon>Bacillati</taxon>
        <taxon>Actinomycetota</taxon>
        <taxon>Actinomycetes</taxon>
        <taxon>Propionibacteriales</taxon>
        <taxon>Propionibacteriaceae</taxon>
        <taxon>Microlunatus</taxon>
    </lineage>
</organism>
<dbReference type="CDD" id="cd02440">
    <property type="entry name" value="AdoMet_MTases"/>
    <property type="match status" value="1"/>
</dbReference>
<keyword evidence="3" id="KW-1185">Reference proteome</keyword>
<reference evidence="2 3" key="1">
    <citation type="submission" date="2020-07" db="EMBL/GenBank/DDBJ databases">
        <title>Sequencing the genomes of 1000 actinobacteria strains.</title>
        <authorList>
            <person name="Klenk H.-P."/>
        </authorList>
    </citation>
    <scope>NUCLEOTIDE SEQUENCE [LARGE SCALE GENOMIC DNA]</scope>
    <source>
        <strain evidence="2 3">DSM 22083</strain>
    </source>
</reference>
<keyword evidence="2" id="KW-0808">Transferase</keyword>
<protein>
    <submittedName>
        <fullName evidence="2">SAM-dependent methyltransferase</fullName>
    </submittedName>
</protein>
<dbReference type="PANTHER" id="PTHR43591">
    <property type="entry name" value="METHYLTRANSFERASE"/>
    <property type="match status" value="1"/>
</dbReference>